<sequence length="266" mass="29588">ALSRATMAGWVGLCSNLLAPLADAVCDYVMDTGKVHVDDTPVDVLQPGNGKPKTGRLWVYVRDDRNAGSTRPPAVWFAYSPDRKGAHPQTHLTGFSGLLQADAYAGFNALYEEGHIREVGCMAHARRKIHDIHVRHPSPTTTEALRRIGELYAIEADIRGRPAEERRQVRETRSRPLLMGLESWIREKLTTLSRQADTAKAFNYLMNHWPALCYYASDGWAEIDNNIAENALRAVSLGRKNYLFFGSDSGGDRAALMYTLIGSCKL</sequence>
<reference evidence="3 4" key="1">
    <citation type="submission" date="2019-04" db="EMBL/GenBank/DDBJ databases">
        <authorList>
            <person name="Li M."/>
            <person name="Gao C."/>
        </authorList>
    </citation>
    <scope>NUCLEOTIDE SEQUENCE [LARGE SCALE GENOMIC DNA]</scope>
    <source>
        <strain evidence="3 4">BGMRC 2031</strain>
    </source>
</reference>
<comment type="caution">
    <text evidence="3">The sequence shown here is derived from an EMBL/GenBank/DDBJ whole genome shotgun (WGS) entry which is preliminary data.</text>
</comment>
<dbReference type="NCBIfam" id="NF033517">
    <property type="entry name" value="transpos_IS66"/>
    <property type="match status" value="1"/>
</dbReference>
<dbReference type="PANTHER" id="PTHR33678">
    <property type="entry name" value="BLL1576 PROTEIN"/>
    <property type="match status" value="1"/>
</dbReference>
<dbReference type="Proteomes" id="UP000305202">
    <property type="component" value="Unassembled WGS sequence"/>
</dbReference>
<evidence type="ECO:0000313" key="4">
    <source>
        <dbReference type="Proteomes" id="UP000305202"/>
    </source>
</evidence>
<dbReference type="InterPro" id="IPR004291">
    <property type="entry name" value="Transposase_IS66_central"/>
</dbReference>
<dbReference type="PANTHER" id="PTHR33678:SF1">
    <property type="entry name" value="BLL1576 PROTEIN"/>
    <property type="match status" value="1"/>
</dbReference>
<name>A0ABY2SDI6_9HYPH</name>
<dbReference type="RefSeq" id="WP_136993281.1">
    <property type="nucleotide sequence ID" value="NZ_SZPQ01000154.1"/>
</dbReference>
<organism evidence="3 4">
    <name type="scientific">Martelella alba</name>
    <dbReference type="NCBI Taxonomy" id="2590451"/>
    <lineage>
        <taxon>Bacteria</taxon>
        <taxon>Pseudomonadati</taxon>
        <taxon>Pseudomonadota</taxon>
        <taxon>Alphaproteobacteria</taxon>
        <taxon>Hyphomicrobiales</taxon>
        <taxon>Aurantimonadaceae</taxon>
        <taxon>Martelella</taxon>
    </lineage>
</organism>
<proteinExistence type="predicted"/>
<accession>A0ABY2SDI6</accession>
<evidence type="ECO:0000256" key="1">
    <source>
        <dbReference type="SAM" id="SignalP"/>
    </source>
</evidence>
<gene>
    <name evidence="3" type="ORF">FCN80_26195</name>
</gene>
<dbReference type="Pfam" id="PF03050">
    <property type="entry name" value="DDE_Tnp_IS66"/>
    <property type="match status" value="1"/>
</dbReference>
<feature type="domain" description="Transposase IS66 central" evidence="2">
    <location>
        <begin position="2"/>
        <end position="252"/>
    </location>
</feature>
<dbReference type="InterPro" id="IPR052344">
    <property type="entry name" value="Transposase-related"/>
</dbReference>
<dbReference type="EMBL" id="SZPQ01000154">
    <property type="protein sequence ID" value="TKI01714.1"/>
    <property type="molecule type" value="Genomic_DNA"/>
</dbReference>
<keyword evidence="1" id="KW-0732">Signal</keyword>
<feature type="signal peptide" evidence="1">
    <location>
        <begin position="1"/>
        <end position="24"/>
    </location>
</feature>
<feature type="non-terminal residue" evidence="3">
    <location>
        <position position="1"/>
    </location>
</feature>
<feature type="chain" id="PRO_5046092728" evidence="1">
    <location>
        <begin position="25"/>
        <end position="266"/>
    </location>
</feature>
<feature type="non-terminal residue" evidence="3">
    <location>
        <position position="266"/>
    </location>
</feature>
<evidence type="ECO:0000313" key="3">
    <source>
        <dbReference type="EMBL" id="TKI01714.1"/>
    </source>
</evidence>
<evidence type="ECO:0000259" key="2">
    <source>
        <dbReference type="Pfam" id="PF03050"/>
    </source>
</evidence>
<keyword evidence="4" id="KW-1185">Reference proteome</keyword>
<protein>
    <submittedName>
        <fullName evidence="3">IS66 family transposase</fullName>
    </submittedName>
</protein>